<protein>
    <submittedName>
        <fullName evidence="3">Phage tail protein</fullName>
    </submittedName>
</protein>
<dbReference type="Proteomes" id="UP000693715">
    <property type="component" value="Chromosome"/>
</dbReference>
<dbReference type="Pfam" id="PF17482">
    <property type="entry name" value="Phage_sheath_1C"/>
    <property type="match status" value="1"/>
</dbReference>
<organism evidence="3 4">
    <name type="scientific">Photorhabdus akhurstii</name>
    <dbReference type="NCBI Taxonomy" id="171438"/>
    <lineage>
        <taxon>Bacteria</taxon>
        <taxon>Pseudomonadati</taxon>
        <taxon>Pseudomonadota</taxon>
        <taxon>Gammaproteobacteria</taxon>
        <taxon>Enterobacterales</taxon>
        <taxon>Morganellaceae</taxon>
        <taxon>Photorhabdus</taxon>
    </lineage>
</organism>
<dbReference type="PANTHER" id="PTHR35861">
    <property type="match status" value="1"/>
</dbReference>
<comment type="similarity">
    <text evidence="1">Belongs to the myoviridae tail sheath protein family.</text>
</comment>
<reference evidence="3 4" key="1">
    <citation type="submission" date="2017-03" db="EMBL/GenBank/DDBJ databases">
        <title>Genome comparison of Photorhabdus luminescens strain 0813-124 phase variants.</title>
        <authorList>
            <person name="Chien C.-C."/>
            <person name="Chen W.-J."/>
            <person name="Shih M.-C."/>
            <person name="Hsieh F.-C."/>
        </authorList>
    </citation>
    <scope>NUCLEOTIDE SEQUENCE [LARGE SCALE GENOMIC DNA]</scope>
    <source>
        <strain evidence="3 4">0813-124 phase II</strain>
    </source>
</reference>
<feature type="domain" description="Tail sheath protein C-terminal" evidence="2">
    <location>
        <begin position="277"/>
        <end position="379"/>
    </location>
</feature>
<evidence type="ECO:0000256" key="1">
    <source>
        <dbReference type="ARBA" id="ARBA00008005"/>
    </source>
</evidence>
<sequence length="393" mass="44094">MTRKQPGITITEHQISLKPNNEFIGIPVFIGYTRQPGNENTNDKITIKLNSLADFPRTWDKSGLMYYSVLHFFENDGQQAYVLSLGNDENRKDFQSIITALQQDSVTKAISTESEITLIVVPDIAHFNDPRVQKDLWLQFWQSVLDLCKSRRGIMGLLDAPDDPTLAADCLAQFSSNDRQWGAVYWPMVKSAYQEHDQPIVLSPTAAVAAIIQRNDNQKGAWTAPANVALAKVISPVRSYIEANALFNPDGTSLNLIRSFPGKGIRIWGCRTLDNTPGSSWRYIQIRRLVSYIEAHMTQLGQSFVFEPNNPITWMKFKGQAYNLLRQLWLKGGLRGSQEDQAFEVLLGVNESMSEADILAGKIIMKITLALLIPAEFIELSLIFDTRTGAVPS</sequence>
<dbReference type="InterPro" id="IPR020287">
    <property type="entry name" value="Tail_sheath_C"/>
</dbReference>
<evidence type="ECO:0000259" key="2">
    <source>
        <dbReference type="Pfam" id="PF17482"/>
    </source>
</evidence>
<gene>
    <name evidence="3" type="ORF">B0X70_08860</name>
</gene>
<evidence type="ECO:0000313" key="3">
    <source>
        <dbReference type="EMBL" id="QXF36197.1"/>
    </source>
</evidence>
<evidence type="ECO:0000313" key="4">
    <source>
        <dbReference type="Proteomes" id="UP000693715"/>
    </source>
</evidence>
<dbReference type="InterPro" id="IPR052042">
    <property type="entry name" value="Tail_sheath_structural"/>
</dbReference>
<dbReference type="PANTHER" id="PTHR35861:SF1">
    <property type="entry name" value="PHAGE TAIL SHEATH PROTEIN"/>
    <property type="match status" value="1"/>
</dbReference>
<dbReference type="RefSeq" id="WP_036807746.1">
    <property type="nucleotide sequence ID" value="NZ_CP020335.1"/>
</dbReference>
<dbReference type="Gene3D" id="3.40.50.11780">
    <property type="match status" value="1"/>
</dbReference>
<name>A0ABX8M3T5_9GAMM</name>
<proteinExistence type="inferred from homology"/>
<dbReference type="EMBL" id="CP020335">
    <property type="protein sequence ID" value="QXF36197.1"/>
    <property type="molecule type" value="Genomic_DNA"/>
</dbReference>
<accession>A0ABX8M3T5</accession>
<keyword evidence="4" id="KW-1185">Reference proteome</keyword>